<dbReference type="RefSeq" id="WP_189961693.1">
    <property type="nucleotide sequence ID" value="NZ_BMUA01000003.1"/>
</dbReference>
<keyword evidence="4" id="KW-1185">Reference proteome</keyword>
<feature type="compositionally biased region" description="Polar residues" evidence="1">
    <location>
        <begin position="96"/>
        <end position="107"/>
    </location>
</feature>
<dbReference type="Proteomes" id="UP001050808">
    <property type="component" value="Unassembled WGS sequence"/>
</dbReference>
<evidence type="ECO:0000313" key="4">
    <source>
        <dbReference type="Proteomes" id="UP001050808"/>
    </source>
</evidence>
<sequence>MGITSRTGLAGVMACMATAAAVAPAAAEVPAVPIAPPLYVLNNVLPFDAPTLQTGMPLPIPGAPNGPRYVKGKLLPTNMVPAIPFDSAMPDTHISTPLPNPLTSGNLGTPELVSPSSELRAATPGAELGAPIGRPEPGRLPGVTTPSAGVSAPAVQGDPDATALL</sequence>
<comment type="caution">
    <text evidence="3">The sequence shown here is derived from an EMBL/GenBank/DDBJ whole genome shotgun (WGS) entry which is preliminary data.</text>
</comment>
<dbReference type="EMBL" id="BNDY01000006">
    <property type="protein sequence ID" value="GHI38504.1"/>
    <property type="molecule type" value="Genomic_DNA"/>
</dbReference>
<evidence type="ECO:0000256" key="2">
    <source>
        <dbReference type="SAM" id="SignalP"/>
    </source>
</evidence>
<keyword evidence="2" id="KW-0732">Signal</keyword>
<protein>
    <recommendedName>
        <fullName evidence="5">Secreted protein</fullName>
    </recommendedName>
</protein>
<feature type="chain" id="PRO_5046697665" description="Secreted protein" evidence="2">
    <location>
        <begin position="28"/>
        <end position="165"/>
    </location>
</feature>
<reference evidence="3" key="1">
    <citation type="submission" date="2024-05" db="EMBL/GenBank/DDBJ databases">
        <title>Whole genome shotgun sequence of Streptomyces violascens NBRC 12920.</title>
        <authorList>
            <person name="Komaki H."/>
            <person name="Tamura T."/>
        </authorList>
    </citation>
    <scope>NUCLEOTIDE SEQUENCE</scope>
    <source>
        <strain evidence="3">NBRC 12920</strain>
    </source>
</reference>
<organism evidence="3 4">
    <name type="scientific">Streptomyces violascens</name>
    <dbReference type="NCBI Taxonomy" id="67381"/>
    <lineage>
        <taxon>Bacteria</taxon>
        <taxon>Bacillati</taxon>
        <taxon>Actinomycetota</taxon>
        <taxon>Actinomycetes</taxon>
        <taxon>Kitasatosporales</taxon>
        <taxon>Streptomycetaceae</taxon>
        <taxon>Streptomyces</taxon>
    </lineage>
</organism>
<evidence type="ECO:0000313" key="3">
    <source>
        <dbReference type="EMBL" id="GHI38504.1"/>
    </source>
</evidence>
<gene>
    <name evidence="3" type="ORF">Sviol_29120</name>
</gene>
<evidence type="ECO:0008006" key="5">
    <source>
        <dbReference type="Google" id="ProtNLM"/>
    </source>
</evidence>
<accession>A0ABQ3QMK0</accession>
<proteinExistence type="predicted"/>
<evidence type="ECO:0000256" key="1">
    <source>
        <dbReference type="SAM" id="MobiDB-lite"/>
    </source>
</evidence>
<feature type="signal peptide" evidence="2">
    <location>
        <begin position="1"/>
        <end position="27"/>
    </location>
</feature>
<feature type="region of interest" description="Disordered" evidence="1">
    <location>
        <begin position="96"/>
        <end position="165"/>
    </location>
</feature>
<name>A0ABQ3QMK0_9ACTN</name>